<gene>
    <name evidence="2" type="ordered locus">TREPR_2101</name>
</gene>
<dbReference type="AlphaFoldDB" id="F5YJ89"/>
<accession>F5YJ89</accession>
<name>F5YJ89_TREPZ</name>
<keyword evidence="1" id="KW-0812">Transmembrane</keyword>
<protein>
    <submittedName>
        <fullName evidence="2">Uncharacterized protein</fullName>
    </submittedName>
</protein>
<evidence type="ECO:0000313" key="2">
    <source>
        <dbReference type="EMBL" id="AEF85084.1"/>
    </source>
</evidence>
<keyword evidence="3" id="KW-1185">Reference proteome</keyword>
<reference evidence="3" key="1">
    <citation type="submission" date="2009-12" db="EMBL/GenBank/DDBJ databases">
        <title>Complete sequence of Treponema primitia strain ZAS-2.</title>
        <authorList>
            <person name="Tetu S.G."/>
            <person name="Matson E."/>
            <person name="Ren Q."/>
            <person name="Seshadri R."/>
            <person name="Elbourne L."/>
            <person name="Hassan K.A."/>
            <person name="Durkin A."/>
            <person name="Radune D."/>
            <person name="Mohamoud Y."/>
            <person name="Shay R."/>
            <person name="Jin S."/>
            <person name="Zhang X."/>
            <person name="Lucey K."/>
            <person name="Ballor N.R."/>
            <person name="Ottesen E."/>
            <person name="Rosenthal R."/>
            <person name="Allen A."/>
            <person name="Leadbetter J.R."/>
            <person name="Paulsen I.T."/>
        </authorList>
    </citation>
    <scope>NUCLEOTIDE SEQUENCE [LARGE SCALE GENOMIC DNA]</scope>
    <source>
        <strain evidence="3">ATCC BAA-887 / DSM 12427 / ZAS-2</strain>
    </source>
</reference>
<dbReference type="HOGENOM" id="CLU_2371882_0_0_12"/>
<dbReference type="RefSeq" id="WP_015708069.1">
    <property type="nucleotide sequence ID" value="NC_015578.1"/>
</dbReference>
<keyword evidence="1" id="KW-1133">Transmembrane helix</keyword>
<organism evidence="2 3">
    <name type="scientific">Treponema primitia (strain ATCC BAA-887 / DSM 12427 / ZAS-2)</name>
    <dbReference type="NCBI Taxonomy" id="545694"/>
    <lineage>
        <taxon>Bacteria</taxon>
        <taxon>Pseudomonadati</taxon>
        <taxon>Spirochaetota</taxon>
        <taxon>Spirochaetia</taxon>
        <taxon>Spirochaetales</taxon>
        <taxon>Treponemataceae</taxon>
        <taxon>Treponema</taxon>
    </lineage>
</organism>
<dbReference type="KEGG" id="tpi:TREPR_2101"/>
<evidence type="ECO:0000313" key="3">
    <source>
        <dbReference type="Proteomes" id="UP000009223"/>
    </source>
</evidence>
<sequence length="95" mass="10942">MGDFWRGVAVGAGVVLLAAGMVFAVIRLRERDRAIIEQWEAEHEAQELREDYGNRDPYEFLELPGVRGSADSNVERFRERRDEILQRYRDDGTGS</sequence>
<dbReference type="STRING" id="545694.TREPR_2101"/>
<evidence type="ECO:0000256" key="1">
    <source>
        <dbReference type="SAM" id="Phobius"/>
    </source>
</evidence>
<keyword evidence="1" id="KW-0472">Membrane</keyword>
<feature type="transmembrane region" description="Helical" evidence="1">
    <location>
        <begin position="6"/>
        <end position="26"/>
    </location>
</feature>
<proteinExistence type="predicted"/>
<reference evidence="2 3" key="2">
    <citation type="journal article" date="2011" name="ISME J.">
        <title>RNA-seq reveals cooperative metabolic interactions between two termite-gut spirochete species in co-culture.</title>
        <authorList>
            <person name="Rosenthal A.Z."/>
            <person name="Matson E.G."/>
            <person name="Eldar A."/>
            <person name="Leadbetter J.R."/>
        </authorList>
    </citation>
    <scope>NUCLEOTIDE SEQUENCE [LARGE SCALE GENOMIC DNA]</scope>
    <source>
        <strain evidence="3">ATCC BAA-887 / DSM 12427 / ZAS-2</strain>
    </source>
</reference>
<dbReference type="EMBL" id="CP001843">
    <property type="protein sequence ID" value="AEF85084.1"/>
    <property type="molecule type" value="Genomic_DNA"/>
</dbReference>
<dbReference type="Proteomes" id="UP000009223">
    <property type="component" value="Chromosome"/>
</dbReference>